<dbReference type="GO" id="GO:0006508">
    <property type="term" value="P:proteolysis"/>
    <property type="evidence" value="ECO:0007669"/>
    <property type="project" value="UniProtKB-KW"/>
</dbReference>
<dbReference type="EMBL" id="JAJFAZ020000005">
    <property type="protein sequence ID" value="KAI5328436.1"/>
    <property type="molecule type" value="Genomic_DNA"/>
</dbReference>
<dbReference type="InterPro" id="IPR036397">
    <property type="entry name" value="RNaseH_sf"/>
</dbReference>
<evidence type="ECO:0000256" key="1">
    <source>
        <dbReference type="ARBA" id="ARBA00022670"/>
    </source>
</evidence>
<dbReference type="InterPro" id="IPR012337">
    <property type="entry name" value="RNaseH-like_sf"/>
</dbReference>
<dbReference type="InterPro" id="IPR039537">
    <property type="entry name" value="Retrotran_Ty1/copia-like"/>
</dbReference>
<keyword evidence="1" id="KW-0378">Hydrolase</keyword>
<dbReference type="Pfam" id="PF22936">
    <property type="entry name" value="Pol_BBD"/>
    <property type="match status" value="1"/>
</dbReference>
<dbReference type="InterPro" id="IPR054722">
    <property type="entry name" value="PolX-like_BBD"/>
</dbReference>
<protein>
    <recommendedName>
        <fullName evidence="2">Integrase catalytic domain-containing protein</fullName>
    </recommendedName>
</protein>
<dbReference type="AlphaFoldDB" id="A0AAD4VPJ8"/>
<reference evidence="3 4" key="1">
    <citation type="journal article" date="2022" name="G3 (Bethesda)">
        <title>Whole-genome sequence and methylome profiling of the almond [Prunus dulcis (Mill.) D.A. Webb] cultivar 'Nonpareil'.</title>
        <authorList>
            <person name="D'Amico-Willman K.M."/>
            <person name="Ouma W.Z."/>
            <person name="Meulia T."/>
            <person name="Sideli G.M."/>
            <person name="Gradziel T.M."/>
            <person name="Fresnedo-Ramirez J."/>
        </authorList>
    </citation>
    <scope>NUCLEOTIDE SEQUENCE [LARGE SCALE GENOMIC DNA]</scope>
    <source>
        <strain evidence="3">Clone GOH B32 T37-40</strain>
    </source>
</reference>
<dbReference type="InterPro" id="IPR001584">
    <property type="entry name" value="Integrase_cat-core"/>
</dbReference>
<accession>A0AAD4VPJ8</accession>
<name>A0AAD4VPJ8_PRUDU</name>
<gene>
    <name evidence="3" type="ORF">L3X38_027833</name>
</gene>
<dbReference type="Proteomes" id="UP001054821">
    <property type="component" value="Chromosome 5"/>
</dbReference>
<dbReference type="Gene3D" id="3.30.420.10">
    <property type="entry name" value="Ribonuclease H-like superfamily/Ribonuclease H"/>
    <property type="match status" value="1"/>
</dbReference>
<proteinExistence type="predicted"/>
<evidence type="ECO:0000313" key="3">
    <source>
        <dbReference type="EMBL" id="KAI5328436.1"/>
    </source>
</evidence>
<dbReference type="GO" id="GO:0008233">
    <property type="term" value="F:peptidase activity"/>
    <property type="evidence" value="ECO:0007669"/>
    <property type="project" value="UniProtKB-KW"/>
</dbReference>
<keyword evidence="4" id="KW-1185">Reference proteome</keyword>
<sequence length="432" mass="47263">MKCADDIKTFQDAVLVERVYDFLAGLDDTYDKVRNDILRSDKVPSIENVFFMVHREAQLQITMLGSGTKIGESTVAFASKNTALVSRPPGFGSSAVPPHWEKEQRRLKREQLDSKGHVAVAPTSVADITTRHSPLTATPPPTLTAISSTPTPQPLGNFGKAFHAHDTRDIGWIIDSGATDHIMYNSALFSTTLPPHRDHVLTANNVTAPVTGAGSILLTPALPLDKVLLVPSLSSNLLSVPQVTEQLNCVVLIGVNESAFQCQTCILAKSHRVSYPPSCNKQLMPFDLVHSDVRGPSLISTALGVRRFVLFVDDYTRVLHETTCPQTPQQNGVAERKNGQILAAALALLLGALVPKGFWVDDVTYAVYLLNRLPSRVLDFQTPMQATDAVILQLDVSVFMDVTFIKDEMFFSDTPKHVLQGETSSEGHSWLD</sequence>
<dbReference type="PANTHER" id="PTHR42648:SF22">
    <property type="entry name" value="REVERSE TRANSCRIPTASE TY1_COPIA-TYPE DOMAIN-CONTAINING PROTEIN"/>
    <property type="match status" value="1"/>
</dbReference>
<dbReference type="PANTHER" id="PTHR42648">
    <property type="entry name" value="TRANSPOSASE, PUTATIVE-RELATED"/>
    <property type="match status" value="1"/>
</dbReference>
<dbReference type="SUPFAM" id="SSF53098">
    <property type="entry name" value="Ribonuclease H-like"/>
    <property type="match status" value="1"/>
</dbReference>
<dbReference type="PROSITE" id="PS50994">
    <property type="entry name" value="INTEGRASE"/>
    <property type="match status" value="1"/>
</dbReference>
<organism evidence="3 4">
    <name type="scientific">Prunus dulcis</name>
    <name type="common">Almond</name>
    <name type="synonym">Amygdalus dulcis</name>
    <dbReference type="NCBI Taxonomy" id="3755"/>
    <lineage>
        <taxon>Eukaryota</taxon>
        <taxon>Viridiplantae</taxon>
        <taxon>Streptophyta</taxon>
        <taxon>Embryophyta</taxon>
        <taxon>Tracheophyta</taxon>
        <taxon>Spermatophyta</taxon>
        <taxon>Magnoliopsida</taxon>
        <taxon>eudicotyledons</taxon>
        <taxon>Gunneridae</taxon>
        <taxon>Pentapetalae</taxon>
        <taxon>rosids</taxon>
        <taxon>fabids</taxon>
        <taxon>Rosales</taxon>
        <taxon>Rosaceae</taxon>
        <taxon>Amygdaloideae</taxon>
        <taxon>Amygdaleae</taxon>
        <taxon>Prunus</taxon>
    </lineage>
</organism>
<dbReference type="GO" id="GO:0015074">
    <property type="term" value="P:DNA integration"/>
    <property type="evidence" value="ECO:0007669"/>
    <property type="project" value="InterPro"/>
</dbReference>
<comment type="caution">
    <text evidence="3">The sequence shown here is derived from an EMBL/GenBank/DDBJ whole genome shotgun (WGS) entry which is preliminary data.</text>
</comment>
<evidence type="ECO:0000259" key="2">
    <source>
        <dbReference type="PROSITE" id="PS50994"/>
    </source>
</evidence>
<evidence type="ECO:0000313" key="4">
    <source>
        <dbReference type="Proteomes" id="UP001054821"/>
    </source>
</evidence>
<keyword evidence="1" id="KW-0645">Protease</keyword>
<dbReference type="GO" id="GO:0003676">
    <property type="term" value="F:nucleic acid binding"/>
    <property type="evidence" value="ECO:0007669"/>
    <property type="project" value="InterPro"/>
</dbReference>
<feature type="domain" description="Integrase catalytic" evidence="2">
    <location>
        <begin position="294"/>
        <end position="391"/>
    </location>
</feature>